<accession>A0A1S8TRU1</accession>
<dbReference type="EC" id="2.7.11.1" evidence="2"/>
<evidence type="ECO:0000313" key="2">
    <source>
        <dbReference type="EMBL" id="OOM80292.1"/>
    </source>
</evidence>
<dbReference type="SUPFAM" id="SSF55874">
    <property type="entry name" value="ATPase domain of HSP90 chaperone/DNA topoisomerase II/histidine kinase"/>
    <property type="match status" value="1"/>
</dbReference>
<dbReference type="CDD" id="cd16936">
    <property type="entry name" value="HATPase_RsbW-like"/>
    <property type="match status" value="1"/>
</dbReference>
<evidence type="ECO:0000313" key="3">
    <source>
        <dbReference type="Proteomes" id="UP000190890"/>
    </source>
</evidence>
<dbReference type="RefSeq" id="WP_077846600.1">
    <property type="nucleotide sequence ID" value="NZ_LZZM01000089.1"/>
</dbReference>
<dbReference type="InterPro" id="IPR003594">
    <property type="entry name" value="HATPase_dom"/>
</dbReference>
<dbReference type="InterPro" id="IPR036890">
    <property type="entry name" value="HATPase_C_sf"/>
</dbReference>
<dbReference type="Pfam" id="PF13581">
    <property type="entry name" value="HATPase_c_2"/>
    <property type="match status" value="1"/>
</dbReference>
<dbReference type="STRING" id="29367.CLPUN_14020"/>
<proteinExistence type="predicted"/>
<dbReference type="EMBL" id="LZZM01000089">
    <property type="protein sequence ID" value="OOM80292.1"/>
    <property type="molecule type" value="Genomic_DNA"/>
</dbReference>
<comment type="caution">
    <text evidence="2">The sequence shown here is derived from an EMBL/GenBank/DDBJ whole genome shotgun (WGS) entry which is preliminary data.</text>
</comment>
<evidence type="ECO:0000259" key="1">
    <source>
        <dbReference type="Pfam" id="PF13581"/>
    </source>
</evidence>
<organism evidence="2 3">
    <name type="scientific">Clostridium puniceum</name>
    <dbReference type="NCBI Taxonomy" id="29367"/>
    <lineage>
        <taxon>Bacteria</taxon>
        <taxon>Bacillati</taxon>
        <taxon>Bacillota</taxon>
        <taxon>Clostridia</taxon>
        <taxon>Eubacteriales</taxon>
        <taxon>Clostridiaceae</taxon>
        <taxon>Clostridium</taxon>
    </lineage>
</organism>
<sequence>MSETKGEVLFYGIDNISEKLDGIIQTLNLKKQCFETKLIIIEAVNNAFIHGNKKDKNKSICIKWKLDKNLLKVSVTDCGDGVEKLINYSCKNNDILAESGRGLQIINCYSDSVEFKGNSIIMKKYIA</sequence>
<dbReference type="Proteomes" id="UP000190890">
    <property type="component" value="Unassembled WGS sequence"/>
</dbReference>
<keyword evidence="2" id="KW-0808">Transferase</keyword>
<gene>
    <name evidence="2" type="primary">spoIIAB_1</name>
    <name evidence="2" type="ORF">CLPUN_14020</name>
</gene>
<dbReference type="OrthoDB" id="2620581at2"/>
<dbReference type="Gene3D" id="3.30.565.10">
    <property type="entry name" value="Histidine kinase-like ATPase, C-terminal domain"/>
    <property type="match status" value="1"/>
</dbReference>
<dbReference type="AlphaFoldDB" id="A0A1S8TRU1"/>
<reference evidence="2 3" key="1">
    <citation type="submission" date="2016-05" db="EMBL/GenBank/DDBJ databases">
        <title>Microbial solvent formation.</title>
        <authorList>
            <person name="Poehlein A."/>
            <person name="Montoya Solano J.D."/>
            <person name="Flitsch S."/>
            <person name="Krabben P."/>
            <person name="Duerre P."/>
            <person name="Daniel R."/>
        </authorList>
    </citation>
    <scope>NUCLEOTIDE SEQUENCE [LARGE SCALE GENOMIC DNA]</scope>
    <source>
        <strain evidence="2 3">DSM 2619</strain>
    </source>
</reference>
<protein>
    <submittedName>
        <fullName evidence="2">Anti-sigma F factor</fullName>
        <ecNumber evidence="2">2.7.11.1</ecNumber>
    </submittedName>
</protein>
<keyword evidence="3" id="KW-1185">Reference proteome</keyword>
<feature type="domain" description="Histidine kinase/HSP90-like ATPase" evidence="1">
    <location>
        <begin position="33"/>
        <end position="124"/>
    </location>
</feature>
<name>A0A1S8TRU1_9CLOT</name>
<dbReference type="GO" id="GO:0004674">
    <property type="term" value="F:protein serine/threonine kinase activity"/>
    <property type="evidence" value="ECO:0007669"/>
    <property type="project" value="UniProtKB-EC"/>
</dbReference>